<keyword evidence="1" id="KW-0812">Transmembrane</keyword>
<dbReference type="Proteomes" id="UP000324705">
    <property type="component" value="Chromosome 3A"/>
</dbReference>
<feature type="transmembrane region" description="Helical" evidence="1">
    <location>
        <begin position="15"/>
        <end position="35"/>
    </location>
</feature>
<dbReference type="EMBL" id="LT934115">
    <property type="protein sequence ID" value="VAH61678.1"/>
    <property type="molecule type" value="Genomic_DNA"/>
</dbReference>
<keyword evidence="3" id="KW-1185">Reference proteome</keyword>
<evidence type="ECO:0000313" key="2">
    <source>
        <dbReference type="EMBL" id="VAH61678.1"/>
    </source>
</evidence>
<protein>
    <submittedName>
        <fullName evidence="2">Uncharacterized protein</fullName>
    </submittedName>
</protein>
<keyword evidence="1" id="KW-0472">Membrane</keyword>
<reference evidence="2 3" key="1">
    <citation type="submission" date="2017-09" db="EMBL/GenBank/DDBJ databases">
        <authorList>
            <consortium name="International Durum Wheat Genome Sequencing Consortium (IDWGSC)"/>
            <person name="Milanesi L."/>
        </authorList>
    </citation>
    <scope>NUCLEOTIDE SEQUENCE [LARGE SCALE GENOMIC DNA]</scope>
    <source>
        <strain evidence="3">cv. Svevo</strain>
    </source>
</reference>
<proteinExistence type="predicted"/>
<organism evidence="2 3">
    <name type="scientific">Triticum turgidum subsp. durum</name>
    <name type="common">Durum wheat</name>
    <name type="synonym">Triticum durum</name>
    <dbReference type="NCBI Taxonomy" id="4567"/>
    <lineage>
        <taxon>Eukaryota</taxon>
        <taxon>Viridiplantae</taxon>
        <taxon>Streptophyta</taxon>
        <taxon>Embryophyta</taxon>
        <taxon>Tracheophyta</taxon>
        <taxon>Spermatophyta</taxon>
        <taxon>Magnoliopsida</taxon>
        <taxon>Liliopsida</taxon>
        <taxon>Poales</taxon>
        <taxon>Poaceae</taxon>
        <taxon>BOP clade</taxon>
        <taxon>Pooideae</taxon>
        <taxon>Triticodae</taxon>
        <taxon>Triticeae</taxon>
        <taxon>Triticinae</taxon>
        <taxon>Triticum</taxon>
    </lineage>
</organism>
<sequence>MQSPCMRSARLHLDASIFSSLSFHLYVYPCLLYFYKFCLGGRTGRHISLCRFEQCNQLYTPRAISA</sequence>
<evidence type="ECO:0000256" key="1">
    <source>
        <dbReference type="SAM" id="Phobius"/>
    </source>
</evidence>
<accession>A0A9R0VLG2</accession>
<dbReference type="Gramene" id="TRITD3Av1G144560.1">
    <property type="protein sequence ID" value="TRITD3Av1G144560.1"/>
    <property type="gene ID" value="TRITD3Av1G144560"/>
</dbReference>
<dbReference type="AlphaFoldDB" id="A0A9R0VLG2"/>
<evidence type="ECO:0000313" key="3">
    <source>
        <dbReference type="Proteomes" id="UP000324705"/>
    </source>
</evidence>
<name>A0A9R0VLG2_TRITD</name>
<keyword evidence="1" id="KW-1133">Transmembrane helix</keyword>
<gene>
    <name evidence="2" type="ORF">TRITD_3Av1G144560</name>
</gene>